<accession>A0A6V8MM51</accession>
<keyword evidence="4" id="KW-1185">Reference proteome</keyword>
<sequence>MRYLKLLLFVVLAVVFAATTGLAKETHFKAKLTPKEETQKPNSKASGKAEFKLTKDGKTLYYKLEVKNIVDATAAHIHLAKKGENGPPIAGLFSAEKKGKFSGKLAEGAISDKDLIGPLQGKTVEDLIHVFEAEQAYVNVHTEANPDGEIRGQIK</sequence>
<evidence type="ECO:0000259" key="2">
    <source>
        <dbReference type="PROSITE" id="PS50933"/>
    </source>
</evidence>
<dbReference type="RefSeq" id="WP_183355806.1">
    <property type="nucleotide sequence ID" value="NZ_BLXX01000011.1"/>
</dbReference>
<evidence type="ECO:0000256" key="1">
    <source>
        <dbReference type="SAM" id="SignalP"/>
    </source>
</evidence>
<feature type="chain" id="PRO_5028108693" evidence="1">
    <location>
        <begin position="24"/>
        <end position="155"/>
    </location>
</feature>
<proteinExistence type="predicted"/>
<keyword evidence="1" id="KW-0732">Signal</keyword>
<name>A0A6V8MM51_9BACT</name>
<dbReference type="Proteomes" id="UP000556026">
    <property type="component" value="Unassembled WGS sequence"/>
</dbReference>
<dbReference type="PROSITE" id="PS50933">
    <property type="entry name" value="CHRD"/>
    <property type="match status" value="1"/>
</dbReference>
<comment type="caution">
    <text evidence="3">The sequence shown here is derived from an EMBL/GenBank/DDBJ whole genome shotgun (WGS) entry which is preliminary data.</text>
</comment>
<evidence type="ECO:0000313" key="4">
    <source>
        <dbReference type="Proteomes" id="UP000556026"/>
    </source>
</evidence>
<evidence type="ECO:0000313" key="3">
    <source>
        <dbReference type="EMBL" id="GFO61004.1"/>
    </source>
</evidence>
<dbReference type="InterPro" id="IPR010895">
    <property type="entry name" value="CHRD"/>
</dbReference>
<feature type="domain" description="CHRD" evidence="2">
    <location>
        <begin position="24"/>
        <end position="155"/>
    </location>
</feature>
<reference evidence="4" key="1">
    <citation type="submission" date="2020-06" db="EMBL/GenBank/DDBJ databases">
        <title>Draft genomic sequence of Geomonas sp. Red330.</title>
        <authorList>
            <person name="Itoh H."/>
            <person name="Zhenxing X."/>
            <person name="Ushijima N."/>
            <person name="Masuda Y."/>
            <person name="Shiratori Y."/>
            <person name="Senoo K."/>
        </authorList>
    </citation>
    <scope>NUCLEOTIDE SEQUENCE [LARGE SCALE GENOMIC DNA]</scope>
    <source>
        <strain evidence="4">Red330</strain>
    </source>
</reference>
<dbReference type="SMART" id="SM00754">
    <property type="entry name" value="CHRD"/>
    <property type="match status" value="1"/>
</dbReference>
<gene>
    <name evidence="3" type="ORF">GMST_33290</name>
</gene>
<dbReference type="AlphaFoldDB" id="A0A6V8MM51"/>
<organism evidence="3 4">
    <name type="scientific">Geomonas silvestris</name>
    <dbReference type="NCBI Taxonomy" id="2740184"/>
    <lineage>
        <taxon>Bacteria</taxon>
        <taxon>Pseudomonadati</taxon>
        <taxon>Thermodesulfobacteriota</taxon>
        <taxon>Desulfuromonadia</taxon>
        <taxon>Geobacterales</taxon>
        <taxon>Geobacteraceae</taxon>
        <taxon>Geomonas</taxon>
    </lineage>
</organism>
<dbReference type="Pfam" id="PF07452">
    <property type="entry name" value="CHRD"/>
    <property type="match status" value="1"/>
</dbReference>
<feature type="signal peptide" evidence="1">
    <location>
        <begin position="1"/>
        <end position="23"/>
    </location>
</feature>
<protein>
    <submittedName>
        <fullName evidence="3">CHRD domain-containing protein</fullName>
    </submittedName>
</protein>
<dbReference type="EMBL" id="BLXX01000011">
    <property type="protein sequence ID" value="GFO61004.1"/>
    <property type="molecule type" value="Genomic_DNA"/>
</dbReference>